<dbReference type="PANTHER" id="PTHR22705:SF0">
    <property type="entry name" value="ZZ-TYPE ZINC FINGER-CONTAINING PROTEIN 3"/>
    <property type="match status" value="1"/>
</dbReference>
<dbReference type="SUPFAM" id="SSF46689">
    <property type="entry name" value="Homeodomain-like"/>
    <property type="match status" value="1"/>
</dbReference>
<evidence type="ECO:0000256" key="1">
    <source>
        <dbReference type="SAM" id="Coils"/>
    </source>
</evidence>
<evidence type="ECO:0000313" key="5">
    <source>
        <dbReference type="EMBL" id="KZT08119.1"/>
    </source>
</evidence>
<dbReference type="Pfam" id="PF23082">
    <property type="entry name" value="Myb_DNA-binding_2"/>
    <property type="match status" value="1"/>
</dbReference>
<dbReference type="SMART" id="SM00717">
    <property type="entry name" value="SANT"/>
    <property type="match status" value="1"/>
</dbReference>
<dbReference type="PROSITE" id="PS50090">
    <property type="entry name" value="MYB_LIKE"/>
    <property type="match status" value="1"/>
</dbReference>
<evidence type="ECO:0000313" key="6">
    <source>
        <dbReference type="Proteomes" id="UP000076871"/>
    </source>
</evidence>
<feature type="domain" description="Myb-like" evidence="3">
    <location>
        <begin position="328"/>
        <end position="383"/>
    </location>
</feature>
<feature type="compositionally biased region" description="Acidic residues" evidence="2">
    <location>
        <begin position="201"/>
        <end position="217"/>
    </location>
</feature>
<dbReference type="PROSITE" id="PS51294">
    <property type="entry name" value="HTH_MYB"/>
    <property type="match status" value="1"/>
</dbReference>
<keyword evidence="1" id="KW-0175">Coiled coil</keyword>
<dbReference type="InterPro" id="IPR001005">
    <property type="entry name" value="SANT/Myb"/>
</dbReference>
<organism evidence="5 6">
    <name type="scientific">Laetiporus sulphureus 93-53</name>
    <dbReference type="NCBI Taxonomy" id="1314785"/>
    <lineage>
        <taxon>Eukaryota</taxon>
        <taxon>Fungi</taxon>
        <taxon>Dikarya</taxon>
        <taxon>Basidiomycota</taxon>
        <taxon>Agaricomycotina</taxon>
        <taxon>Agaricomycetes</taxon>
        <taxon>Polyporales</taxon>
        <taxon>Laetiporus</taxon>
    </lineage>
</organism>
<protein>
    <submittedName>
        <fullName evidence="5">Uncharacterized protein</fullName>
    </submittedName>
</protein>
<dbReference type="EMBL" id="KV427616">
    <property type="protein sequence ID" value="KZT08119.1"/>
    <property type="molecule type" value="Genomic_DNA"/>
</dbReference>
<feature type="coiled-coil region" evidence="1">
    <location>
        <begin position="16"/>
        <end position="43"/>
    </location>
</feature>
<dbReference type="Gene3D" id="1.10.10.60">
    <property type="entry name" value="Homeodomain-like"/>
    <property type="match status" value="1"/>
</dbReference>
<feature type="compositionally biased region" description="Basic and acidic residues" evidence="2">
    <location>
        <begin position="257"/>
        <end position="267"/>
    </location>
</feature>
<dbReference type="Proteomes" id="UP000076871">
    <property type="component" value="Unassembled WGS sequence"/>
</dbReference>
<dbReference type="PANTHER" id="PTHR22705">
    <property type="entry name" value="ZINC FINGER, ZZ DOMAIN CONTAINING 3"/>
    <property type="match status" value="1"/>
</dbReference>
<gene>
    <name evidence="5" type="ORF">LAESUDRAFT_697585</name>
</gene>
<evidence type="ECO:0000259" key="4">
    <source>
        <dbReference type="PROSITE" id="PS51294"/>
    </source>
</evidence>
<dbReference type="CDD" id="cd00167">
    <property type="entry name" value="SANT"/>
    <property type="match status" value="1"/>
</dbReference>
<dbReference type="STRING" id="1314785.A0A165F0P7"/>
<evidence type="ECO:0000259" key="3">
    <source>
        <dbReference type="PROSITE" id="PS50090"/>
    </source>
</evidence>
<dbReference type="RefSeq" id="XP_040765859.1">
    <property type="nucleotide sequence ID" value="XM_040906312.1"/>
</dbReference>
<feature type="domain" description="HTH myb-type" evidence="4">
    <location>
        <begin position="333"/>
        <end position="387"/>
    </location>
</feature>
<dbReference type="InterPro" id="IPR009057">
    <property type="entry name" value="Homeodomain-like_sf"/>
</dbReference>
<reference evidence="5 6" key="1">
    <citation type="journal article" date="2016" name="Mol. Biol. Evol.">
        <title>Comparative Genomics of Early-Diverging Mushroom-Forming Fungi Provides Insights into the Origins of Lignocellulose Decay Capabilities.</title>
        <authorList>
            <person name="Nagy L.G."/>
            <person name="Riley R."/>
            <person name="Tritt A."/>
            <person name="Adam C."/>
            <person name="Daum C."/>
            <person name="Floudas D."/>
            <person name="Sun H."/>
            <person name="Yadav J.S."/>
            <person name="Pangilinan J."/>
            <person name="Larsson K.H."/>
            <person name="Matsuura K."/>
            <person name="Barry K."/>
            <person name="Labutti K."/>
            <person name="Kuo R."/>
            <person name="Ohm R.A."/>
            <person name="Bhattacharya S.S."/>
            <person name="Shirouzu T."/>
            <person name="Yoshinaga Y."/>
            <person name="Martin F.M."/>
            <person name="Grigoriev I.V."/>
            <person name="Hibbett D.S."/>
        </authorList>
    </citation>
    <scope>NUCLEOTIDE SEQUENCE [LARGE SCALE GENOMIC DNA]</scope>
    <source>
        <strain evidence="5 6">93-53</strain>
    </source>
</reference>
<name>A0A165F0P7_9APHY</name>
<sequence>MEDKRAKTLEALSEFIKSQKALLKQTQDDIARLRELRNQIVEDDGCHMEGIMKKLALSSLRLSEQPGLTPSIAREIDWGVFRSYDPSPFKDLASTLRRVQGERSRSSLTQSSPLSPLQQFVKDQRAVILDPILPAYGLFAERSASDEDDALDPEELRRQREREKIRELKKRRIDRGQDVPLVAGLRRPRTVNGVFIRRDQEDESGEVEISADGDTEGETSALGPGQHGMRMEVDTPPTSVVSSVSTYSGLPPVASSEDSHVRVVRERKPSRKAQARETDVSSSVLSAKGKRKRDAETKVAAAPEAERDVDGEEQIDAKQNGKKKEKPKSETYKQAWSVSEQHLLERLLEEIPEGEKNRWAKISKAMNGRRTARQVASRVQKYFEKLKRFGVEVGGRKSIPPRI</sequence>
<dbReference type="InterPro" id="IPR017930">
    <property type="entry name" value="Myb_dom"/>
</dbReference>
<keyword evidence="6" id="KW-1185">Reference proteome</keyword>
<evidence type="ECO:0000256" key="2">
    <source>
        <dbReference type="SAM" id="MobiDB-lite"/>
    </source>
</evidence>
<dbReference type="OrthoDB" id="424753at2759"/>
<accession>A0A165F0P7</accession>
<feature type="compositionally biased region" description="Low complexity" evidence="2">
    <location>
        <begin position="235"/>
        <end position="246"/>
    </location>
</feature>
<dbReference type="GeneID" id="63823341"/>
<dbReference type="InParanoid" id="A0A165F0P7"/>
<dbReference type="InterPro" id="IPR037830">
    <property type="entry name" value="ZZZ3"/>
</dbReference>
<dbReference type="AlphaFoldDB" id="A0A165F0P7"/>
<feature type="region of interest" description="Disordered" evidence="2">
    <location>
        <begin position="197"/>
        <end position="334"/>
    </location>
</feature>
<proteinExistence type="predicted"/>